<dbReference type="Proteomes" id="UP001146120">
    <property type="component" value="Unassembled WGS sequence"/>
</dbReference>
<name>A0AAV2Z6I0_9STRA</name>
<dbReference type="EMBL" id="DAKRPA010000067">
    <property type="protein sequence ID" value="DBA00260.1"/>
    <property type="molecule type" value="Genomic_DNA"/>
</dbReference>
<feature type="non-terminal residue" evidence="1">
    <location>
        <position position="24"/>
    </location>
</feature>
<comment type="caution">
    <text evidence="1">The sequence shown here is derived from an EMBL/GenBank/DDBJ whole genome shotgun (WGS) entry which is preliminary data.</text>
</comment>
<protein>
    <submittedName>
        <fullName evidence="1">Uncharacterized protein</fullName>
    </submittedName>
</protein>
<evidence type="ECO:0000313" key="2">
    <source>
        <dbReference type="Proteomes" id="UP001146120"/>
    </source>
</evidence>
<accession>A0AAV2Z6I0</accession>
<dbReference type="AlphaFoldDB" id="A0AAV2Z6I0"/>
<organism evidence="1 2">
    <name type="scientific">Lagenidium giganteum</name>
    <dbReference type="NCBI Taxonomy" id="4803"/>
    <lineage>
        <taxon>Eukaryota</taxon>
        <taxon>Sar</taxon>
        <taxon>Stramenopiles</taxon>
        <taxon>Oomycota</taxon>
        <taxon>Peronosporomycetes</taxon>
        <taxon>Pythiales</taxon>
        <taxon>Pythiaceae</taxon>
    </lineage>
</organism>
<evidence type="ECO:0000313" key="1">
    <source>
        <dbReference type="EMBL" id="DBA00260.1"/>
    </source>
</evidence>
<proteinExistence type="predicted"/>
<gene>
    <name evidence="1" type="ORF">N0F65_007904</name>
</gene>
<keyword evidence="2" id="KW-1185">Reference proteome</keyword>
<sequence length="24" mass="3004">MDNDFKTMSKHFTHVRTFYSQYYG</sequence>
<reference evidence="1" key="2">
    <citation type="journal article" date="2023" name="Microbiol Resour">
        <title>Decontamination and Annotation of the Draft Genome Sequence of the Oomycete Lagenidium giganteum ARSEF 373.</title>
        <authorList>
            <person name="Morgan W.R."/>
            <person name="Tartar A."/>
        </authorList>
    </citation>
    <scope>NUCLEOTIDE SEQUENCE</scope>
    <source>
        <strain evidence="1">ARSEF 373</strain>
    </source>
</reference>
<reference evidence="1" key="1">
    <citation type="submission" date="2022-11" db="EMBL/GenBank/DDBJ databases">
        <authorList>
            <person name="Morgan W.R."/>
            <person name="Tartar A."/>
        </authorList>
    </citation>
    <scope>NUCLEOTIDE SEQUENCE</scope>
    <source>
        <strain evidence="1">ARSEF 373</strain>
    </source>
</reference>